<gene>
    <name evidence="4" type="ORF">S01H1_12635</name>
</gene>
<evidence type="ECO:0000256" key="1">
    <source>
        <dbReference type="ARBA" id="ARBA00023125"/>
    </source>
</evidence>
<comment type="caution">
    <text evidence="4">The sequence shown here is derived from an EMBL/GenBank/DDBJ whole genome shotgun (WGS) entry which is preliminary data.</text>
</comment>
<dbReference type="SUPFAM" id="SSF56349">
    <property type="entry name" value="DNA breaking-rejoining enzymes"/>
    <property type="match status" value="1"/>
</dbReference>
<dbReference type="InterPro" id="IPR028259">
    <property type="entry name" value="AP2-like_int_N"/>
</dbReference>
<dbReference type="Gene3D" id="1.10.443.10">
    <property type="entry name" value="Intergrase catalytic core"/>
    <property type="match status" value="1"/>
</dbReference>
<proteinExistence type="predicted"/>
<dbReference type="GO" id="GO:0006310">
    <property type="term" value="P:DNA recombination"/>
    <property type="evidence" value="ECO:0007669"/>
    <property type="project" value="UniProtKB-KW"/>
</dbReference>
<dbReference type="InterPro" id="IPR013762">
    <property type="entry name" value="Integrase-like_cat_sf"/>
</dbReference>
<dbReference type="InterPro" id="IPR002104">
    <property type="entry name" value="Integrase_catalytic"/>
</dbReference>
<evidence type="ECO:0000259" key="3">
    <source>
        <dbReference type="PROSITE" id="PS51898"/>
    </source>
</evidence>
<dbReference type="PROSITE" id="PS51898">
    <property type="entry name" value="TYR_RECOMBINASE"/>
    <property type="match status" value="1"/>
</dbReference>
<dbReference type="InterPro" id="IPR010998">
    <property type="entry name" value="Integrase_recombinase_N"/>
</dbReference>
<dbReference type="EMBL" id="BARS01006495">
    <property type="protein sequence ID" value="GAF69410.1"/>
    <property type="molecule type" value="Genomic_DNA"/>
</dbReference>
<dbReference type="PANTHER" id="PTHR30349:SF91">
    <property type="entry name" value="INTA PROTEIN"/>
    <property type="match status" value="1"/>
</dbReference>
<evidence type="ECO:0000313" key="4">
    <source>
        <dbReference type="EMBL" id="GAF69410.1"/>
    </source>
</evidence>
<dbReference type="AlphaFoldDB" id="X0T021"/>
<dbReference type="Gene3D" id="1.10.150.130">
    <property type="match status" value="1"/>
</dbReference>
<dbReference type="GO" id="GO:0003677">
    <property type="term" value="F:DNA binding"/>
    <property type="evidence" value="ECO:0007669"/>
    <property type="project" value="UniProtKB-KW"/>
</dbReference>
<name>X0T021_9ZZZZ</name>
<dbReference type="PANTHER" id="PTHR30349">
    <property type="entry name" value="PHAGE INTEGRASE-RELATED"/>
    <property type="match status" value="1"/>
</dbReference>
<feature type="domain" description="Tyr recombinase" evidence="3">
    <location>
        <begin position="166"/>
        <end position="351"/>
    </location>
</feature>
<dbReference type="Pfam" id="PF00589">
    <property type="entry name" value="Phage_integrase"/>
    <property type="match status" value="1"/>
</dbReference>
<accession>X0T021</accession>
<evidence type="ECO:0000256" key="2">
    <source>
        <dbReference type="ARBA" id="ARBA00023172"/>
    </source>
</evidence>
<dbReference type="InterPro" id="IPR011010">
    <property type="entry name" value="DNA_brk_join_enz"/>
</dbReference>
<keyword evidence="2" id="KW-0233">DNA recombination</keyword>
<organism evidence="4">
    <name type="scientific">marine sediment metagenome</name>
    <dbReference type="NCBI Taxonomy" id="412755"/>
    <lineage>
        <taxon>unclassified sequences</taxon>
        <taxon>metagenomes</taxon>
        <taxon>ecological metagenomes</taxon>
    </lineage>
</organism>
<sequence length="351" mass="38791">MRGTVRQRGRGVWQVQVYVGRDPDGRHRRKARTLHGSKRDAETALREMVSEVESGQHRPGDDHLTVPDLIAERIMMREPDWSPGTTNEARVRLRVHHRRADLPPVVKVRPQHIDKWYSDLRAQGLGPAKVLKLHVDLHAALDLAMRWDLIAANPADRVDPPKVPRSEITVPTDEQVRELIGAASDDMAVWLRVAAVTGHRAGTLAALRWSDIDLEAGSVVFSRAIARGSGGLVEKGTKADRADAVTLDPHTVAALRAHRTRMAERVLAAGVALEGDAFVWSADPRCERPRDPNSVGQRFLKLRRSLDLPDGITLHTLRHYAASKMLAAGIGSAVVADRLGATTRVIESTYR</sequence>
<keyword evidence="1" id="KW-0238">DNA-binding</keyword>
<dbReference type="GO" id="GO:0015074">
    <property type="term" value="P:DNA integration"/>
    <property type="evidence" value="ECO:0007669"/>
    <property type="project" value="InterPro"/>
</dbReference>
<reference evidence="4" key="1">
    <citation type="journal article" date="2014" name="Front. Microbiol.">
        <title>High frequency of phylogenetically diverse reductive dehalogenase-homologous genes in deep subseafloor sedimentary metagenomes.</title>
        <authorList>
            <person name="Kawai M."/>
            <person name="Futagami T."/>
            <person name="Toyoda A."/>
            <person name="Takaki Y."/>
            <person name="Nishi S."/>
            <person name="Hori S."/>
            <person name="Arai W."/>
            <person name="Tsubouchi T."/>
            <person name="Morono Y."/>
            <person name="Uchiyama I."/>
            <person name="Ito T."/>
            <person name="Fujiyama A."/>
            <person name="Inagaki F."/>
            <person name="Takami H."/>
        </authorList>
    </citation>
    <scope>NUCLEOTIDE SEQUENCE</scope>
    <source>
        <strain evidence="4">Expedition CK06-06</strain>
    </source>
</reference>
<dbReference type="InterPro" id="IPR050090">
    <property type="entry name" value="Tyrosine_recombinase_XerCD"/>
</dbReference>
<protein>
    <recommendedName>
        <fullName evidence="3">Tyr recombinase domain-containing protein</fullName>
    </recommendedName>
</protein>
<feature type="non-terminal residue" evidence="4">
    <location>
        <position position="351"/>
    </location>
</feature>
<dbReference type="Pfam" id="PF14657">
    <property type="entry name" value="Arm-DNA-bind_4"/>
    <property type="match status" value="1"/>
</dbReference>